<name>A0A6L9G4Q4_9MICC</name>
<dbReference type="EMBL" id="WYDN01000005">
    <property type="protein sequence ID" value="NAZ15963.1"/>
    <property type="molecule type" value="Genomic_DNA"/>
</dbReference>
<accession>A0A6L9G4Q4</accession>
<protein>
    <submittedName>
        <fullName evidence="1">Uncharacterized protein</fullName>
    </submittedName>
</protein>
<organism evidence="1 2">
    <name type="scientific">Glutamicibacter soli</name>
    <dbReference type="NCBI Taxonomy" id="453836"/>
    <lineage>
        <taxon>Bacteria</taxon>
        <taxon>Bacillati</taxon>
        <taxon>Actinomycetota</taxon>
        <taxon>Actinomycetes</taxon>
        <taxon>Micrococcales</taxon>
        <taxon>Micrococcaceae</taxon>
        <taxon>Glutamicibacter</taxon>
    </lineage>
</organism>
<gene>
    <name evidence="1" type="ORF">GT020_07760</name>
</gene>
<dbReference type="AlphaFoldDB" id="A0A6L9G4Q4"/>
<sequence length="72" mass="7520">MSVELNSVVSCPSCGVATAVQMPTDACQFFWVCPGCGERLRPAVGDCCVFCSYGTVLCPPKQQEQGAAANEA</sequence>
<evidence type="ECO:0000313" key="2">
    <source>
        <dbReference type="Proteomes" id="UP000477543"/>
    </source>
</evidence>
<reference evidence="1 2" key="1">
    <citation type="submission" date="2020-01" db="EMBL/GenBank/DDBJ databases">
        <title>Glutamicibacter soli M275.</title>
        <authorList>
            <person name="Meng X."/>
        </authorList>
    </citation>
    <scope>NUCLEOTIDE SEQUENCE [LARGE SCALE GENOMIC DNA]</scope>
    <source>
        <strain evidence="1 2">M275</strain>
    </source>
</reference>
<dbReference type="Proteomes" id="UP000477543">
    <property type="component" value="Unassembled WGS sequence"/>
</dbReference>
<dbReference type="NCBIfam" id="NF041374">
    <property type="entry name" value="GDCCVxC"/>
    <property type="match status" value="1"/>
</dbReference>
<dbReference type="InterPro" id="IPR047677">
    <property type="entry name" value="GDCCVxC"/>
</dbReference>
<comment type="caution">
    <text evidence="1">The sequence shown here is derived from an EMBL/GenBank/DDBJ whole genome shotgun (WGS) entry which is preliminary data.</text>
</comment>
<proteinExistence type="predicted"/>
<evidence type="ECO:0000313" key="1">
    <source>
        <dbReference type="EMBL" id="NAZ15963.1"/>
    </source>
</evidence>